<dbReference type="Proteomes" id="UP001497453">
    <property type="component" value="Chromosome 2"/>
</dbReference>
<dbReference type="Gene3D" id="3.30.160.60">
    <property type="entry name" value="Classic Zinc Finger"/>
    <property type="match status" value="1"/>
</dbReference>
<gene>
    <name evidence="4" type="ORF">GFSPODELE1_LOCUS4358</name>
</gene>
<dbReference type="EMBL" id="OZ037945">
    <property type="protein sequence ID" value="CAL1703019.1"/>
    <property type="molecule type" value="Genomic_DNA"/>
</dbReference>
<feature type="compositionally biased region" description="Basic residues" evidence="2">
    <location>
        <begin position="164"/>
        <end position="173"/>
    </location>
</feature>
<protein>
    <recommendedName>
        <fullName evidence="3">C2H2-type domain-containing protein</fullName>
    </recommendedName>
</protein>
<feature type="compositionally biased region" description="Basic and acidic residues" evidence="2">
    <location>
        <begin position="1"/>
        <end position="10"/>
    </location>
</feature>
<feature type="region of interest" description="Disordered" evidence="2">
    <location>
        <begin position="154"/>
        <end position="189"/>
    </location>
</feature>
<feature type="region of interest" description="Disordered" evidence="2">
    <location>
        <begin position="1"/>
        <end position="28"/>
    </location>
</feature>
<dbReference type="PROSITE" id="PS00028">
    <property type="entry name" value="ZINC_FINGER_C2H2_1"/>
    <property type="match status" value="2"/>
</dbReference>
<keyword evidence="1" id="KW-0479">Metal-binding</keyword>
<reference evidence="5" key="1">
    <citation type="submission" date="2024-04" db="EMBL/GenBank/DDBJ databases">
        <authorList>
            <person name="Shaw F."/>
            <person name="Minotto A."/>
        </authorList>
    </citation>
    <scope>NUCLEOTIDE SEQUENCE [LARGE SCALE GENOMIC DNA]</scope>
</reference>
<evidence type="ECO:0000259" key="3">
    <source>
        <dbReference type="PROSITE" id="PS50157"/>
    </source>
</evidence>
<keyword evidence="1" id="KW-0863">Zinc-finger</keyword>
<evidence type="ECO:0000256" key="1">
    <source>
        <dbReference type="PROSITE-ProRule" id="PRU00042"/>
    </source>
</evidence>
<evidence type="ECO:0000313" key="5">
    <source>
        <dbReference type="Proteomes" id="UP001497453"/>
    </source>
</evidence>
<evidence type="ECO:0000313" key="4">
    <source>
        <dbReference type="EMBL" id="CAL1703019.1"/>
    </source>
</evidence>
<dbReference type="SMART" id="SM00355">
    <property type="entry name" value="ZnF_C2H2"/>
    <property type="match status" value="2"/>
</dbReference>
<accession>A0ABP1D7X6</accession>
<evidence type="ECO:0000256" key="2">
    <source>
        <dbReference type="SAM" id="MobiDB-lite"/>
    </source>
</evidence>
<dbReference type="InterPro" id="IPR013087">
    <property type="entry name" value="Znf_C2H2_type"/>
</dbReference>
<name>A0ABP1D7X6_9APHY</name>
<proteinExistence type="predicted"/>
<feature type="domain" description="C2H2-type" evidence="3">
    <location>
        <begin position="35"/>
        <end position="63"/>
    </location>
</feature>
<sequence length="355" mass="40040">MPAIRHRETRLPNPANGNGHTAGVPVDPHPKGHAYECPICHSTYTKQKKMRKHIRAEHTIQLPSGGFQCPFPHCPERFVKKDRQRCHWHFDTHLTIWWDCHETVPHPTDPGRRMECKFRSLHCASVTHHKHQAHVEAEHDAWVPKRTGRAVTKERQIAMGTYKAPKRVSKRSRLRAESEESTASSSQSSSTLLSSVSTSSLSAFTEDIQERVPSAIVDSFQETLAYDDSDRYPSFPSTPNVLLDTPVPFKFGYTHVLDCVDQFDSLNALEDYFAFMQSLTADSPCRIPSSEESIFSQPVPPSFADNPSAYFHAPNILQPFTSFAYPNEVYDSAQSSFSGFRSLGFAMVDAPYGRS</sequence>
<organism evidence="4 5">
    <name type="scientific">Somion occarium</name>
    <dbReference type="NCBI Taxonomy" id="3059160"/>
    <lineage>
        <taxon>Eukaryota</taxon>
        <taxon>Fungi</taxon>
        <taxon>Dikarya</taxon>
        <taxon>Basidiomycota</taxon>
        <taxon>Agaricomycotina</taxon>
        <taxon>Agaricomycetes</taxon>
        <taxon>Polyporales</taxon>
        <taxon>Cerrenaceae</taxon>
        <taxon>Somion</taxon>
    </lineage>
</organism>
<dbReference type="PROSITE" id="PS50157">
    <property type="entry name" value="ZINC_FINGER_C2H2_2"/>
    <property type="match status" value="1"/>
</dbReference>
<keyword evidence="1" id="KW-0862">Zinc</keyword>
<keyword evidence="5" id="KW-1185">Reference proteome</keyword>